<comment type="caution">
    <text evidence="1">The sequence shown here is derived from an EMBL/GenBank/DDBJ whole genome shotgun (WGS) entry which is preliminary data.</text>
</comment>
<evidence type="ECO:0000313" key="1">
    <source>
        <dbReference type="EMBL" id="KYC64305.1"/>
    </source>
</evidence>
<name>A0A150K3X0_HEYCO</name>
<gene>
    <name evidence="1" type="ORF">B4098_1904</name>
</gene>
<dbReference type="Proteomes" id="UP000075288">
    <property type="component" value="Unassembled WGS sequence"/>
</dbReference>
<organism evidence="1 2">
    <name type="scientific">Heyndrickxia coagulans</name>
    <name type="common">Weizmannia coagulans</name>
    <dbReference type="NCBI Taxonomy" id="1398"/>
    <lineage>
        <taxon>Bacteria</taxon>
        <taxon>Bacillati</taxon>
        <taxon>Bacillota</taxon>
        <taxon>Bacilli</taxon>
        <taxon>Bacillales</taxon>
        <taxon>Bacillaceae</taxon>
        <taxon>Heyndrickxia</taxon>
    </lineage>
</organism>
<dbReference type="EMBL" id="LQYG01000029">
    <property type="protein sequence ID" value="KYC64305.1"/>
    <property type="molecule type" value="Genomic_DNA"/>
</dbReference>
<evidence type="ECO:0000313" key="2">
    <source>
        <dbReference type="Proteomes" id="UP000075288"/>
    </source>
</evidence>
<protein>
    <submittedName>
        <fullName evidence="1">Uncharacterized protein</fullName>
    </submittedName>
</protein>
<proteinExistence type="predicted"/>
<accession>A0A150K3X0</accession>
<dbReference type="AlphaFoldDB" id="A0A150K3X0"/>
<sequence length="47" mass="5338">MPGKRCKRGLCSRMLKRIERQKKLQASPPAIFQPFSGALYPQSCDKS</sequence>
<reference evidence="1 2" key="1">
    <citation type="submission" date="2016-01" db="EMBL/GenBank/DDBJ databases">
        <title>Genome Sequences of Twelve Sporeforming Bacillus Species Isolated from Foods.</title>
        <authorList>
            <person name="Berendsen E.M."/>
            <person name="Wells-Bennik M.H."/>
            <person name="Krawcyk A.O."/>
            <person name="De Jong A."/>
            <person name="Holsappel S."/>
            <person name="Eijlander R.T."/>
            <person name="Kuipers O.P."/>
        </authorList>
    </citation>
    <scope>NUCLEOTIDE SEQUENCE [LARGE SCALE GENOMIC DNA]</scope>
    <source>
        <strain evidence="1 2">B4098</strain>
    </source>
</reference>